<protein>
    <submittedName>
        <fullName evidence="1">Uncharacterized protein</fullName>
    </submittedName>
</protein>
<organism evidence="1 2">
    <name type="scientific">Portunus trituberculatus</name>
    <name type="common">Swimming crab</name>
    <name type="synonym">Neptunus trituberculatus</name>
    <dbReference type="NCBI Taxonomy" id="210409"/>
    <lineage>
        <taxon>Eukaryota</taxon>
        <taxon>Metazoa</taxon>
        <taxon>Ecdysozoa</taxon>
        <taxon>Arthropoda</taxon>
        <taxon>Crustacea</taxon>
        <taxon>Multicrustacea</taxon>
        <taxon>Malacostraca</taxon>
        <taxon>Eumalacostraca</taxon>
        <taxon>Eucarida</taxon>
        <taxon>Decapoda</taxon>
        <taxon>Pleocyemata</taxon>
        <taxon>Brachyura</taxon>
        <taxon>Eubrachyura</taxon>
        <taxon>Portunoidea</taxon>
        <taxon>Portunidae</taxon>
        <taxon>Portuninae</taxon>
        <taxon>Portunus</taxon>
    </lineage>
</organism>
<dbReference type="Proteomes" id="UP000324222">
    <property type="component" value="Unassembled WGS sequence"/>
</dbReference>
<dbReference type="EMBL" id="VSRR010000569">
    <property type="protein sequence ID" value="MPC17210.1"/>
    <property type="molecule type" value="Genomic_DNA"/>
</dbReference>
<evidence type="ECO:0000313" key="2">
    <source>
        <dbReference type="Proteomes" id="UP000324222"/>
    </source>
</evidence>
<evidence type="ECO:0000313" key="1">
    <source>
        <dbReference type="EMBL" id="MPC17210.1"/>
    </source>
</evidence>
<reference evidence="1 2" key="1">
    <citation type="submission" date="2019-05" db="EMBL/GenBank/DDBJ databases">
        <title>Another draft genome of Portunus trituberculatus and its Hox gene families provides insights of decapod evolution.</title>
        <authorList>
            <person name="Jeong J.-H."/>
            <person name="Song I."/>
            <person name="Kim S."/>
            <person name="Choi T."/>
            <person name="Kim D."/>
            <person name="Ryu S."/>
            <person name="Kim W."/>
        </authorList>
    </citation>
    <scope>NUCLEOTIDE SEQUENCE [LARGE SCALE GENOMIC DNA]</scope>
    <source>
        <tissue evidence="1">Muscle</tissue>
    </source>
</reference>
<proteinExistence type="predicted"/>
<accession>A0A5B7D7E4</accession>
<dbReference type="AlphaFoldDB" id="A0A5B7D7E4"/>
<keyword evidence="2" id="KW-1185">Reference proteome</keyword>
<name>A0A5B7D7E4_PORTR</name>
<gene>
    <name evidence="1" type="ORF">E2C01_010059</name>
</gene>
<sequence>MMCILTSPVDTRCTRFLSWFSVPNSMGMSWWFSFSATGPKREMRPSECSELSSSTPACLGKKYVIMGIMTIMTISIINTTTTDLSRPSLPGPFPHAYGR</sequence>
<comment type="caution">
    <text evidence="1">The sequence shown here is derived from an EMBL/GenBank/DDBJ whole genome shotgun (WGS) entry which is preliminary data.</text>
</comment>